<dbReference type="InterPro" id="IPR001789">
    <property type="entry name" value="Sig_transdc_resp-reg_receiver"/>
</dbReference>
<dbReference type="Proteomes" id="UP001177769">
    <property type="component" value="Chromosome"/>
</dbReference>
<evidence type="ECO:0000313" key="8">
    <source>
        <dbReference type="Proteomes" id="UP001177769"/>
    </source>
</evidence>
<dbReference type="RefSeq" id="WP_285234301.1">
    <property type="nucleotide sequence ID" value="NZ_CP116346.1"/>
</dbReference>
<dbReference type="AlphaFoldDB" id="A0AA95SRF1"/>
<accession>A0AA95SRF1</accession>
<dbReference type="Gene3D" id="3.30.70.270">
    <property type="match status" value="1"/>
</dbReference>
<organism evidence="7 8">
    <name type="scientific">Paucibacter sediminis</name>
    <dbReference type="NCBI Taxonomy" id="3019553"/>
    <lineage>
        <taxon>Bacteria</taxon>
        <taxon>Pseudomonadati</taxon>
        <taxon>Pseudomonadota</taxon>
        <taxon>Betaproteobacteria</taxon>
        <taxon>Burkholderiales</taxon>
        <taxon>Sphaerotilaceae</taxon>
        <taxon>Roseateles</taxon>
    </lineage>
</organism>
<evidence type="ECO:0000259" key="6">
    <source>
        <dbReference type="PROSITE" id="PS50887"/>
    </source>
</evidence>
<dbReference type="PANTHER" id="PTHR45138">
    <property type="entry name" value="REGULATORY COMPONENTS OF SENSORY TRANSDUCTION SYSTEM"/>
    <property type="match status" value="1"/>
</dbReference>
<dbReference type="SUPFAM" id="SSF55073">
    <property type="entry name" value="Nucleotide cyclase"/>
    <property type="match status" value="1"/>
</dbReference>
<dbReference type="SMART" id="SM00448">
    <property type="entry name" value="REC"/>
    <property type="match status" value="1"/>
</dbReference>
<dbReference type="PROSITE" id="PS50110">
    <property type="entry name" value="RESPONSE_REGULATORY"/>
    <property type="match status" value="1"/>
</dbReference>
<dbReference type="InterPro" id="IPR011006">
    <property type="entry name" value="CheY-like_superfamily"/>
</dbReference>
<dbReference type="InterPro" id="IPR000160">
    <property type="entry name" value="GGDEF_dom"/>
</dbReference>
<dbReference type="CDD" id="cd01949">
    <property type="entry name" value="GGDEF"/>
    <property type="match status" value="1"/>
</dbReference>
<dbReference type="EMBL" id="CP116346">
    <property type="protein sequence ID" value="WIT13191.1"/>
    <property type="molecule type" value="Genomic_DNA"/>
</dbReference>
<dbReference type="GO" id="GO:0052621">
    <property type="term" value="F:diguanylate cyclase activity"/>
    <property type="evidence" value="ECO:0007669"/>
    <property type="project" value="UniProtKB-EC"/>
</dbReference>
<feature type="modified residue" description="4-aspartylphosphate" evidence="3">
    <location>
        <position position="62"/>
    </location>
</feature>
<evidence type="ECO:0000256" key="4">
    <source>
        <dbReference type="SAM" id="Coils"/>
    </source>
</evidence>
<dbReference type="InterPro" id="IPR050469">
    <property type="entry name" value="Diguanylate_Cyclase"/>
</dbReference>
<dbReference type="Gene3D" id="3.40.50.2300">
    <property type="match status" value="1"/>
</dbReference>
<evidence type="ECO:0000256" key="3">
    <source>
        <dbReference type="PROSITE-ProRule" id="PRU00169"/>
    </source>
</evidence>
<comment type="catalytic activity">
    <reaction evidence="2">
        <text>2 GTP = 3',3'-c-di-GMP + 2 diphosphate</text>
        <dbReference type="Rhea" id="RHEA:24898"/>
        <dbReference type="ChEBI" id="CHEBI:33019"/>
        <dbReference type="ChEBI" id="CHEBI:37565"/>
        <dbReference type="ChEBI" id="CHEBI:58805"/>
        <dbReference type="EC" id="2.7.7.65"/>
    </reaction>
</comment>
<evidence type="ECO:0000256" key="1">
    <source>
        <dbReference type="ARBA" id="ARBA00012528"/>
    </source>
</evidence>
<dbReference type="GO" id="GO:0000160">
    <property type="term" value="P:phosphorelay signal transduction system"/>
    <property type="evidence" value="ECO:0007669"/>
    <property type="project" value="InterPro"/>
</dbReference>
<keyword evidence="7" id="KW-0808">Transferase</keyword>
<dbReference type="Pfam" id="PF00072">
    <property type="entry name" value="Response_reg"/>
    <property type="match status" value="1"/>
</dbReference>
<gene>
    <name evidence="7" type="ORF">PFX98_06160</name>
</gene>
<proteinExistence type="predicted"/>
<keyword evidence="7" id="KW-0548">Nucleotidyltransferase</keyword>
<dbReference type="NCBIfam" id="TIGR00254">
    <property type="entry name" value="GGDEF"/>
    <property type="match status" value="1"/>
</dbReference>
<dbReference type="SMART" id="SM00267">
    <property type="entry name" value="GGDEF"/>
    <property type="match status" value="1"/>
</dbReference>
<keyword evidence="3" id="KW-0597">Phosphoprotein</keyword>
<reference evidence="7" key="1">
    <citation type="submission" date="2023-01" db="EMBL/GenBank/DDBJ databases">
        <title>Whole genome sequence of Paucibacter sp. S2-9 isolated from pond sediment.</title>
        <authorList>
            <person name="Jung J.Y."/>
        </authorList>
    </citation>
    <scope>NUCLEOTIDE SEQUENCE</scope>
    <source>
        <strain evidence="7">S2-9</strain>
    </source>
</reference>
<dbReference type="SUPFAM" id="SSF52172">
    <property type="entry name" value="CheY-like"/>
    <property type="match status" value="1"/>
</dbReference>
<keyword evidence="8" id="KW-1185">Reference proteome</keyword>
<keyword evidence="4" id="KW-0175">Coiled coil</keyword>
<evidence type="ECO:0000313" key="7">
    <source>
        <dbReference type="EMBL" id="WIT13191.1"/>
    </source>
</evidence>
<dbReference type="InterPro" id="IPR029787">
    <property type="entry name" value="Nucleotide_cyclase"/>
</dbReference>
<dbReference type="KEGG" id="pais:PFX98_06160"/>
<dbReference type="PANTHER" id="PTHR45138:SF9">
    <property type="entry name" value="DIGUANYLATE CYCLASE DGCM-RELATED"/>
    <property type="match status" value="1"/>
</dbReference>
<protein>
    <recommendedName>
        <fullName evidence="1">diguanylate cyclase</fullName>
        <ecNumber evidence="1">2.7.7.65</ecNumber>
    </recommendedName>
</protein>
<feature type="domain" description="Response regulatory" evidence="5">
    <location>
        <begin position="5"/>
        <end position="128"/>
    </location>
</feature>
<evidence type="ECO:0000256" key="2">
    <source>
        <dbReference type="ARBA" id="ARBA00034247"/>
    </source>
</evidence>
<name>A0AA95SRF1_9BURK</name>
<dbReference type="InterPro" id="IPR043128">
    <property type="entry name" value="Rev_trsase/Diguanyl_cyclase"/>
</dbReference>
<dbReference type="EC" id="2.7.7.65" evidence="1"/>
<evidence type="ECO:0000259" key="5">
    <source>
        <dbReference type="PROSITE" id="PS50110"/>
    </source>
</evidence>
<feature type="domain" description="GGDEF" evidence="6">
    <location>
        <begin position="203"/>
        <end position="332"/>
    </location>
</feature>
<dbReference type="Pfam" id="PF00990">
    <property type="entry name" value="GGDEF"/>
    <property type="match status" value="1"/>
</dbReference>
<feature type="coiled-coil region" evidence="4">
    <location>
        <begin position="130"/>
        <end position="168"/>
    </location>
</feature>
<dbReference type="PROSITE" id="PS50887">
    <property type="entry name" value="GGDEF"/>
    <property type="match status" value="1"/>
</dbReference>
<dbReference type="FunFam" id="3.30.70.270:FF:000001">
    <property type="entry name" value="Diguanylate cyclase domain protein"/>
    <property type="match status" value="1"/>
</dbReference>
<sequence length="343" mass="38540">MGHEVILCVDDDGGVLTSLRSLLSKNLLHGQMIEIAESGAEALELIDEIEREGQTLAVIIADYIMPGMKGDELLARVHRRMPEALTIMLTGQSNLDGVKRAINEANLFRFLEKPWHNEDVVLTAQAALRAFRLNAELQRHVQELRRMNEELEQTVAERTQELVDKNRELEQLAVTDRLTKLYNRLFLDRVLEREFASAGRSGRSFALILLDIDRFKRVNDTYGHHVGDEVLIALAQILQVRIRASDVVGRWGGEEFLVICPDTDLAGGQQVAENLRQRVEEHVFAQLGHCSASFGVAAYARGDTIAAVEARADRALYAAKAHGRNRVELGERSHEVQPRREAL</sequence>